<dbReference type="STRING" id="364200.SAMN04488515_2097"/>
<dbReference type="OrthoDB" id="7632202at2"/>
<name>A0A1I0QQW5_9RHOB</name>
<accession>A0A1I0QQW5</accession>
<evidence type="ECO:0000313" key="3">
    <source>
        <dbReference type="Proteomes" id="UP000199167"/>
    </source>
</evidence>
<sequence>MVFVRFLIFGFIAMTVVYVCLWFYSRSVRREKLEDQWDAERPDGISRDDFVKQGMEAYHSSLRPKLLLLVYVVPTLVVGTILFIINAN</sequence>
<gene>
    <name evidence="2" type="ORF">SAMN04488515_2097</name>
</gene>
<dbReference type="EMBL" id="FOIZ01000001">
    <property type="protein sequence ID" value="SEW29660.1"/>
    <property type="molecule type" value="Genomic_DNA"/>
</dbReference>
<keyword evidence="1" id="KW-0472">Membrane</keyword>
<evidence type="ECO:0008006" key="4">
    <source>
        <dbReference type="Google" id="ProtNLM"/>
    </source>
</evidence>
<evidence type="ECO:0000256" key="1">
    <source>
        <dbReference type="SAM" id="Phobius"/>
    </source>
</evidence>
<dbReference type="AlphaFoldDB" id="A0A1I0QQW5"/>
<feature type="transmembrane region" description="Helical" evidence="1">
    <location>
        <begin position="66"/>
        <end position="85"/>
    </location>
</feature>
<keyword evidence="1" id="KW-1133">Transmembrane helix</keyword>
<organism evidence="2 3">
    <name type="scientific">Cognatiyoonia koreensis</name>
    <dbReference type="NCBI Taxonomy" id="364200"/>
    <lineage>
        <taxon>Bacteria</taxon>
        <taxon>Pseudomonadati</taxon>
        <taxon>Pseudomonadota</taxon>
        <taxon>Alphaproteobacteria</taxon>
        <taxon>Rhodobacterales</taxon>
        <taxon>Paracoccaceae</taxon>
        <taxon>Cognatiyoonia</taxon>
    </lineage>
</organism>
<dbReference type="Proteomes" id="UP000199167">
    <property type="component" value="Unassembled WGS sequence"/>
</dbReference>
<keyword evidence="1" id="KW-0812">Transmembrane</keyword>
<dbReference type="RefSeq" id="WP_089993626.1">
    <property type="nucleotide sequence ID" value="NZ_FOIZ01000001.1"/>
</dbReference>
<evidence type="ECO:0000313" key="2">
    <source>
        <dbReference type="EMBL" id="SEW29660.1"/>
    </source>
</evidence>
<proteinExistence type="predicted"/>
<keyword evidence="3" id="KW-1185">Reference proteome</keyword>
<reference evidence="2 3" key="1">
    <citation type="submission" date="2016-10" db="EMBL/GenBank/DDBJ databases">
        <authorList>
            <person name="de Groot N.N."/>
        </authorList>
    </citation>
    <scope>NUCLEOTIDE SEQUENCE [LARGE SCALE GENOMIC DNA]</scope>
    <source>
        <strain evidence="2 3">DSM 17925</strain>
    </source>
</reference>
<protein>
    <recommendedName>
        <fullName evidence="4">Cation/multidrug efflux pump</fullName>
    </recommendedName>
</protein>
<feature type="transmembrane region" description="Helical" evidence="1">
    <location>
        <begin position="6"/>
        <end position="24"/>
    </location>
</feature>